<dbReference type="NCBIfam" id="TIGR00451">
    <property type="entry name" value="unchar_dom_2"/>
    <property type="match status" value="1"/>
</dbReference>
<dbReference type="SMART" id="SM00359">
    <property type="entry name" value="PUA"/>
    <property type="match status" value="1"/>
</dbReference>
<evidence type="ECO:0000256" key="2">
    <source>
        <dbReference type="ARBA" id="ARBA00008955"/>
    </source>
</evidence>
<dbReference type="SUPFAM" id="SSF88697">
    <property type="entry name" value="PUA domain-like"/>
    <property type="match status" value="1"/>
</dbReference>
<dbReference type="PANTHER" id="PTHR22798:SF0">
    <property type="entry name" value="MALIGNANT T-CELL-AMPLIFIED SEQUENCE 1"/>
    <property type="match status" value="1"/>
</dbReference>
<dbReference type="Proteomes" id="UP000887540">
    <property type="component" value="Unplaced"/>
</dbReference>
<proteinExistence type="inferred from homology"/>
<evidence type="ECO:0000256" key="1">
    <source>
        <dbReference type="ARBA" id="ARBA00004496"/>
    </source>
</evidence>
<dbReference type="InterPro" id="IPR002478">
    <property type="entry name" value="PUA"/>
</dbReference>
<keyword evidence="3 4" id="KW-0963">Cytoplasm</keyword>
<name>A0A914E0Q9_9BILA</name>
<dbReference type="CDD" id="cd21155">
    <property type="entry name" value="PUA_MCTS-1-like"/>
    <property type="match status" value="1"/>
</dbReference>
<dbReference type="GO" id="GO:0002188">
    <property type="term" value="P:translation reinitiation"/>
    <property type="evidence" value="ECO:0007669"/>
    <property type="project" value="UniProtKB-ARBA"/>
</dbReference>
<dbReference type="PROSITE" id="PS50890">
    <property type="entry name" value="PUA"/>
    <property type="match status" value="1"/>
</dbReference>
<organism evidence="6 7">
    <name type="scientific">Acrobeloides nanus</name>
    <dbReference type="NCBI Taxonomy" id="290746"/>
    <lineage>
        <taxon>Eukaryota</taxon>
        <taxon>Metazoa</taxon>
        <taxon>Ecdysozoa</taxon>
        <taxon>Nematoda</taxon>
        <taxon>Chromadorea</taxon>
        <taxon>Rhabditida</taxon>
        <taxon>Tylenchina</taxon>
        <taxon>Cephalobomorpha</taxon>
        <taxon>Cephaloboidea</taxon>
        <taxon>Cephalobidae</taxon>
        <taxon>Acrobeloides</taxon>
    </lineage>
</organism>
<dbReference type="InterPro" id="IPR004521">
    <property type="entry name" value="Uncharacterised_CHP00451"/>
</dbReference>
<comment type="similarity">
    <text evidence="2">Belongs to the MCTS1 family.</text>
</comment>
<dbReference type="GO" id="GO:0005737">
    <property type="term" value="C:cytoplasm"/>
    <property type="evidence" value="ECO:0007669"/>
    <property type="project" value="UniProtKB-SubCell"/>
</dbReference>
<dbReference type="PANTHER" id="PTHR22798">
    <property type="entry name" value="MCT-1 PROTEIN"/>
    <property type="match status" value="1"/>
</dbReference>
<reference evidence="7" key="1">
    <citation type="submission" date="2022-11" db="UniProtKB">
        <authorList>
            <consortium name="WormBaseParasite"/>
        </authorList>
    </citation>
    <scope>IDENTIFICATION</scope>
</reference>
<feature type="domain" description="PUA" evidence="5">
    <location>
        <begin position="95"/>
        <end position="174"/>
    </location>
</feature>
<dbReference type="GO" id="GO:0001731">
    <property type="term" value="P:formation of translation preinitiation complex"/>
    <property type="evidence" value="ECO:0007669"/>
    <property type="project" value="TreeGrafter"/>
</dbReference>
<dbReference type="InterPro" id="IPR015947">
    <property type="entry name" value="PUA-like_sf"/>
</dbReference>
<comment type="subcellular location">
    <subcellularLocation>
        <location evidence="1 4">Cytoplasm</location>
    </subcellularLocation>
</comment>
<evidence type="ECO:0000313" key="7">
    <source>
        <dbReference type="WBParaSite" id="ACRNAN_scaffold4941.g32920.t1"/>
    </source>
</evidence>
<protein>
    <submittedName>
        <fullName evidence="7">PUA domain-containing protein</fullName>
    </submittedName>
</protein>
<evidence type="ECO:0000313" key="6">
    <source>
        <dbReference type="Proteomes" id="UP000887540"/>
    </source>
</evidence>
<dbReference type="Pfam" id="PF01472">
    <property type="entry name" value="PUA"/>
    <property type="match status" value="1"/>
</dbReference>
<dbReference type="InterPro" id="IPR016437">
    <property type="entry name" value="MCT-1/Tma20"/>
</dbReference>
<keyword evidence="6" id="KW-1185">Reference proteome</keyword>
<dbReference type="PIRSF" id="PIRSF005067">
    <property type="entry name" value="Tma_RNA-bind_prd"/>
    <property type="match status" value="1"/>
</dbReference>
<sequence length="184" mass="20800">MFKKFDAKEDVTGTQQLKSSVQKGIRNKLIEQYPHLDTVIDDILPKKENFKLVKCKEHIEMLADVNGVVQFVKHRDFEKYFPTLKLLHKYPFILPHQQVDKGAIKFVLNGSNIMCPGLTSPGAKMTDDLPKDSIVAIMAEGKEHAMAVGVMKMSSEEIRKINNGIGIDTITYLNDGLWRISTIV</sequence>
<evidence type="ECO:0000256" key="3">
    <source>
        <dbReference type="ARBA" id="ARBA00022490"/>
    </source>
</evidence>
<dbReference type="GO" id="GO:0003723">
    <property type="term" value="F:RNA binding"/>
    <property type="evidence" value="ECO:0007669"/>
    <property type="project" value="InterPro"/>
</dbReference>
<evidence type="ECO:0000259" key="5">
    <source>
        <dbReference type="SMART" id="SM00359"/>
    </source>
</evidence>
<dbReference type="AlphaFoldDB" id="A0A914E0Q9"/>
<dbReference type="Pfam" id="PF17832">
    <property type="entry name" value="Pre-PUA"/>
    <property type="match status" value="1"/>
</dbReference>
<dbReference type="InterPro" id="IPR041366">
    <property type="entry name" value="Pre-PUA"/>
</dbReference>
<accession>A0A914E0Q9</accession>
<evidence type="ECO:0000256" key="4">
    <source>
        <dbReference type="PIRNR" id="PIRNR005067"/>
    </source>
</evidence>
<dbReference type="WBParaSite" id="ACRNAN_scaffold4941.g32920.t1">
    <property type="protein sequence ID" value="ACRNAN_scaffold4941.g32920.t1"/>
    <property type="gene ID" value="ACRNAN_scaffold4941.g32920"/>
</dbReference>
<dbReference type="FunFam" id="3.10.400.20:FF:000001">
    <property type="entry name" value="Malignant T-cell-amplified sequence 1"/>
    <property type="match status" value="1"/>
</dbReference>
<dbReference type="CDD" id="cd11609">
    <property type="entry name" value="MCT1_N"/>
    <property type="match status" value="1"/>
</dbReference>
<dbReference type="Gene3D" id="3.10.400.20">
    <property type="match status" value="1"/>
</dbReference>